<evidence type="ECO:0000256" key="6">
    <source>
        <dbReference type="SAM" id="Phobius"/>
    </source>
</evidence>
<dbReference type="PANTHER" id="PTHR42718">
    <property type="entry name" value="MAJOR FACILITATOR SUPERFAMILY MULTIDRUG TRANSPORTER MFSC"/>
    <property type="match status" value="1"/>
</dbReference>
<dbReference type="SUPFAM" id="SSF103473">
    <property type="entry name" value="MFS general substrate transporter"/>
    <property type="match status" value="1"/>
</dbReference>
<reference evidence="8 9" key="1">
    <citation type="submission" date="2020-03" db="EMBL/GenBank/DDBJ databases">
        <title>Sequencing the genomes of 1000 actinobacteria strains.</title>
        <authorList>
            <person name="Klenk H.-P."/>
        </authorList>
    </citation>
    <scope>NUCLEOTIDE SEQUENCE [LARGE SCALE GENOMIC DNA]</scope>
    <source>
        <strain evidence="8 9">DSM 18964</strain>
    </source>
</reference>
<dbReference type="Proteomes" id="UP000576792">
    <property type="component" value="Unassembled WGS sequence"/>
</dbReference>
<feature type="transmembrane region" description="Helical" evidence="6">
    <location>
        <begin position="128"/>
        <end position="149"/>
    </location>
</feature>
<keyword evidence="4 6" id="KW-1133">Transmembrane helix</keyword>
<protein>
    <submittedName>
        <fullName evidence="8">MFS family permease</fullName>
    </submittedName>
</protein>
<accession>A0A846RQ21</accession>
<evidence type="ECO:0000313" key="9">
    <source>
        <dbReference type="Proteomes" id="UP000576792"/>
    </source>
</evidence>
<comment type="caution">
    <text evidence="8">The sequence shown here is derived from an EMBL/GenBank/DDBJ whole genome shotgun (WGS) entry which is preliminary data.</text>
</comment>
<feature type="transmembrane region" description="Helical" evidence="6">
    <location>
        <begin position="187"/>
        <end position="204"/>
    </location>
</feature>
<feature type="domain" description="Major facilitator superfamily (MFS) profile" evidence="7">
    <location>
        <begin position="1"/>
        <end position="229"/>
    </location>
</feature>
<keyword evidence="5 6" id="KW-0472">Membrane</keyword>
<name>A0A846RQ21_9MICO</name>
<keyword evidence="3 6" id="KW-0812">Transmembrane</keyword>
<dbReference type="AlphaFoldDB" id="A0A846RQ21"/>
<proteinExistence type="predicted"/>
<evidence type="ECO:0000259" key="7">
    <source>
        <dbReference type="PROSITE" id="PS50850"/>
    </source>
</evidence>
<comment type="subcellular location">
    <subcellularLocation>
        <location evidence="1">Cell membrane</location>
        <topology evidence="1">Multi-pass membrane protein</topology>
    </subcellularLocation>
</comment>
<feature type="transmembrane region" description="Helical" evidence="6">
    <location>
        <begin position="155"/>
        <end position="175"/>
    </location>
</feature>
<sequence length="229" mass="23886">MLVVVLTGVATSTAFVQTLVVPIQNHLPDLLDAPRSATAWVLTISLVVAAVTTPVSRHLADIFGMRTVLMALLTMMTLGSLIAALSSELGWLLVGRGLQGVSMGATAVGVSIMGLVENRKIRITSISIISSSMGFGGAIGLPLAAWIAEIGDWKLLFWTTAALGTIILTAVAVVVPRADRLRQRFDRLGALLLSVGLSVILTALSQGPMWGWTSAATLGGGAPMVFVKV</sequence>
<evidence type="ECO:0000256" key="4">
    <source>
        <dbReference type="ARBA" id="ARBA00022989"/>
    </source>
</evidence>
<evidence type="ECO:0000313" key="8">
    <source>
        <dbReference type="EMBL" id="NJC56044.1"/>
    </source>
</evidence>
<feature type="transmembrane region" description="Helical" evidence="6">
    <location>
        <begin position="97"/>
        <end position="116"/>
    </location>
</feature>
<dbReference type="InterPro" id="IPR036259">
    <property type="entry name" value="MFS_trans_sf"/>
</dbReference>
<keyword evidence="9" id="KW-1185">Reference proteome</keyword>
<feature type="transmembrane region" description="Helical" evidence="6">
    <location>
        <begin position="67"/>
        <end position="85"/>
    </location>
</feature>
<dbReference type="GO" id="GO:0022857">
    <property type="term" value="F:transmembrane transporter activity"/>
    <property type="evidence" value="ECO:0007669"/>
    <property type="project" value="InterPro"/>
</dbReference>
<gene>
    <name evidence="8" type="ORF">BKA07_001079</name>
</gene>
<evidence type="ECO:0000256" key="1">
    <source>
        <dbReference type="ARBA" id="ARBA00004651"/>
    </source>
</evidence>
<dbReference type="Pfam" id="PF07690">
    <property type="entry name" value="MFS_1"/>
    <property type="match status" value="1"/>
</dbReference>
<dbReference type="Gene3D" id="1.20.1720.10">
    <property type="entry name" value="Multidrug resistance protein D"/>
    <property type="match status" value="1"/>
</dbReference>
<dbReference type="InterPro" id="IPR011701">
    <property type="entry name" value="MFS"/>
</dbReference>
<keyword evidence="2" id="KW-0813">Transport</keyword>
<evidence type="ECO:0000256" key="3">
    <source>
        <dbReference type="ARBA" id="ARBA00022692"/>
    </source>
</evidence>
<dbReference type="PROSITE" id="PS50850">
    <property type="entry name" value="MFS"/>
    <property type="match status" value="1"/>
</dbReference>
<feature type="transmembrane region" description="Helical" evidence="6">
    <location>
        <begin position="37"/>
        <end position="55"/>
    </location>
</feature>
<dbReference type="EMBL" id="JAATJN010000001">
    <property type="protein sequence ID" value="NJC56044.1"/>
    <property type="molecule type" value="Genomic_DNA"/>
</dbReference>
<evidence type="ECO:0000256" key="2">
    <source>
        <dbReference type="ARBA" id="ARBA00022448"/>
    </source>
</evidence>
<dbReference type="PANTHER" id="PTHR42718:SF9">
    <property type="entry name" value="MAJOR FACILITATOR SUPERFAMILY MULTIDRUG TRANSPORTER MFSC"/>
    <property type="match status" value="1"/>
</dbReference>
<dbReference type="GO" id="GO:0005886">
    <property type="term" value="C:plasma membrane"/>
    <property type="evidence" value="ECO:0007669"/>
    <property type="project" value="UniProtKB-SubCell"/>
</dbReference>
<dbReference type="InterPro" id="IPR020846">
    <property type="entry name" value="MFS_dom"/>
</dbReference>
<dbReference type="RefSeq" id="WP_167949982.1">
    <property type="nucleotide sequence ID" value="NZ_BAAAPQ010000026.1"/>
</dbReference>
<evidence type="ECO:0000256" key="5">
    <source>
        <dbReference type="ARBA" id="ARBA00023136"/>
    </source>
</evidence>
<organism evidence="8 9">
    <name type="scientific">Brevibacterium marinum</name>
    <dbReference type="NCBI Taxonomy" id="418643"/>
    <lineage>
        <taxon>Bacteria</taxon>
        <taxon>Bacillati</taxon>
        <taxon>Actinomycetota</taxon>
        <taxon>Actinomycetes</taxon>
        <taxon>Micrococcales</taxon>
        <taxon>Brevibacteriaceae</taxon>
        <taxon>Brevibacterium</taxon>
    </lineage>
</organism>